<accession>A0A3D4V9K2</accession>
<dbReference type="InterPro" id="IPR012341">
    <property type="entry name" value="6hp_glycosidase-like_sf"/>
</dbReference>
<dbReference type="SMART" id="SM01260">
    <property type="entry name" value="LANC_like"/>
    <property type="match status" value="1"/>
</dbReference>
<dbReference type="PRINTS" id="PR01955">
    <property type="entry name" value="LANCFRANKIA"/>
</dbReference>
<evidence type="ECO:0000313" key="2">
    <source>
        <dbReference type="Proteomes" id="UP000264071"/>
    </source>
</evidence>
<dbReference type="CDD" id="cd04434">
    <property type="entry name" value="LanC_like"/>
    <property type="match status" value="1"/>
</dbReference>
<sequence>MPRIMRRMNPVLSPTRYGPTWWWRQRMERRELLKHVLMGSSLLAAPRWLAASESTASSAVLSATSSAEDYRAAALAAERWLNSVAQREGDTVRWPVDPLKPKVVDQSLYSGMPGVVLFYLELHHATGDARYLREAQSGARALVAALPPEGVGAAGAGLYTGLTGIAYVLQLVQERAPFAAGQTALAQIAERVRGSASWKGEAAVWQDSTDIISGTAGLALALVWLQARDRASASPWRDSSRVLRGAARSLLDAGVSEGNGTKWAISSSTPRRYPNFSHGTAGVSYTLATLAMHPALADDRTLQRAAREGALSGARYLDGITTTSPSGARKIFHSEPGNESLYYLSWCHGPAGTGRLYRQLERLTGDATWRRYQPALAKAIVESGVPEQHPDRSGFWNNISQCCGNCGVAEYFVARHAATRSADDLAFAQRVMDDVIRRATPDAGGLKWVQAENRTSPDDVIAQTGFMQGAAGVGIALLHMEGALRERRPLVVLPDSPSWT</sequence>
<reference evidence="1 2" key="1">
    <citation type="journal article" date="2018" name="Nat. Biotechnol.">
        <title>A standardized bacterial taxonomy based on genome phylogeny substantially revises the tree of life.</title>
        <authorList>
            <person name="Parks D.H."/>
            <person name="Chuvochina M."/>
            <person name="Waite D.W."/>
            <person name="Rinke C."/>
            <person name="Skarshewski A."/>
            <person name="Chaumeil P.A."/>
            <person name="Hugenholtz P."/>
        </authorList>
    </citation>
    <scope>NUCLEOTIDE SEQUENCE [LARGE SCALE GENOMIC DNA]</scope>
    <source>
        <strain evidence="1">UBA8844</strain>
    </source>
</reference>
<gene>
    <name evidence="1" type="ORF">DGD08_11345</name>
</gene>
<dbReference type="GO" id="GO:0005975">
    <property type="term" value="P:carbohydrate metabolic process"/>
    <property type="evidence" value="ECO:0007669"/>
    <property type="project" value="InterPro"/>
</dbReference>
<organism evidence="1 2">
    <name type="scientific">Gemmatimonas aurantiaca</name>
    <dbReference type="NCBI Taxonomy" id="173480"/>
    <lineage>
        <taxon>Bacteria</taxon>
        <taxon>Pseudomonadati</taxon>
        <taxon>Gemmatimonadota</taxon>
        <taxon>Gemmatimonadia</taxon>
        <taxon>Gemmatimonadales</taxon>
        <taxon>Gemmatimonadaceae</taxon>
        <taxon>Gemmatimonas</taxon>
    </lineage>
</organism>
<dbReference type="Gene3D" id="1.50.10.10">
    <property type="match status" value="1"/>
</dbReference>
<dbReference type="PRINTS" id="PR01950">
    <property type="entry name" value="LANCSUPER"/>
</dbReference>
<dbReference type="AlphaFoldDB" id="A0A3D4V9K2"/>
<proteinExistence type="predicted"/>
<dbReference type="EMBL" id="DPIY01000010">
    <property type="protein sequence ID" value="HCT57785.1"/>
    <property type="molecule type" value="Genomic_DNA"/>
</dbReference>
<name>A0A3D4V9K2_9BACT</name>
<evidence type="ECO:0008006" key="3">
    <source>
        <dbReference type="Google" id="ProtNLM"/>
    </source>
</evidence>
<dbReference type="SUPFAM" id="SSF158745">
    <property type="entry name" value="LanC-like"/>
    <property type="match status" value="1"/>
</dbReference>
<protein>
    <recommendedName>
        <fullName evidence="3">Lanthionine synthetase C family protein</fullName>
    </recommendedName>
</protein>
<dbReference type="GO" id="GO:0031179">
    <property type="term" value="P:peptide modification"/>
    <property type="evidence" value="ECO:0007669"/>
    <property type="project" value="InterPro"/>
</dbReference>
<dbReference type="Proteomes" id="UP000264071">
    <property type="component" value="Unassembled WGS sequence"/>
</dbReference>
<comment type="caution">
    <text evidence="1">The sequence shown here is derived from an EMBL/GenBank/DDBJ whole genome shotgun (WGS) entry which is preliminary data.</text>
</comment>
<evidence type="ECO:0000313" key="1">
    <source>
        <dbReference type="EMBL" id="HCT57785.1"/>
    </source>
</evidence>
<dbReference type="Pfam" id="PF05147">
    <property type="entry name" value="LANC_like"/>
    <property type="match status" value="1"/>
</dbReference>
<dbReference type="InterPro" id="IPR007822">
    <property type="entry name" value="LANC-like"/>
</dbReference>